<evidence type="ECO:0000256" key="13">
    <source>
        <dbReference type="ARBA" id="ARBA00023136"/>
    </source>
</evidence>
<keyword evidence="13 14" id="KW-0472">Membrane</keyword>
<evidence type="ECO:0000313" key="20">
    <source>
        <dbReference type="Proteomes" id="UP000663829"/>
    </source>
</evidence>
<evidence type="ECO:0000256" key="9">
    <source>
        <dbReference type="ARBA" id="ARBA00022842"/>
    </source>
</evidence>
<dbReference type="GO" id="GO:0006665">
    <property type="term" value="P:sphingolipid metabolic process"/>
    <property type="evidence" value="ECO:0007669"/>
    <property type="project" value="UniProtKB-KW"/>
</dbReference>
<keyword evidence="12" id="KW-0443">Lipid metabolism</keyword>
<dbReference type="GO" id="GO:0004767">
    <property type="term" value="F:sphingomyelin phosphodiesterase activity"/>
    <property type="evidence" value="ECO:0007669"/>
    <property type="project" value="UniProtKB-EC"/>
</dbReference>
<evidence type="ECO:0000313" key="19">
    <source>
        <dbReference type="EMBL" id="CAF3653435.1"/>
    </source>
</evidence>
<comment type="similarity">
    <text evidence="4">Belongs to the neutral sphingomyelinase family.</text>
</comment>
<dbReference type="EMBL" id="CAJOBC010001076">
    <property type="protein sequence ID" value="CAF3653435.1"/>
    <property type="molecule type" value="Genomic_DNA"/>
</dbReference>
<evidence type="ECO:0000313" key="16">
    <source>
        <dbReference type="EMBL" id="CAF0840527.1"/>
    </source>
</evidence>
<dbReference type="SUPFAM" id="SSF56219">
    <property type="entry name" value="DNase I-like"/>
    <property type="match status" value="1"/>
</dbReference>
<evidence type="ECO:0000256" key="1">
    <source>
        <dbReference type="ARBA" id="ARBA00004141"/>
    </source>
</evidence>
<evidence type="ECO:0000256" key="12">
    <source>
        <dbReference type="ARBA" id="ARBA00023098"/>
    </source>
</evidence>
<organism evidence="17 20">
    <name type="scientific">Didymodactylos carnosus</name>
    <dbReference type="NCBI Taxonomy" id="1234261"/>
    <lineage>
        <taxon>Eukaryota</taxon>
        <taxon>Metazoa</taxon>
        <taxon>Spiralia</taxon>
        <taxon>Gnathifera</taxon>
        <taxon>Rotifera</taxon>
        <taxon>Eurotatoria</taxon>
        <taxon>Bdelloidea</taxon>
        <taxon>Philodinida</taxon>
        <taxon>Philodinidae</taxon>
        <taxon>Didymodactylos</taxon>
    </lineage>
</organism>
<evidence type="ECO:0000256" key="14">
    <source>
        <dbReference type="SAM" id="Phobius"/>
    </source>
</evidence>
<feature type="transmembrane region" description="Helical" evidence="14">
    <location>
        <begin position="334"/>
        <end position="353"/>
    </location>
</feature>
<name>A0A813XEY4_9BILA</name>
<dbReference type="Pfam" id="PF03372">
    <property type="entry name" value="Exo_endo_phos"/>
    <property type="match status" value="1"/>
</dbReference>
<feature type="domain" description="Endonuclease/exonuclease/phosphatase" evidence="15">
    <location>
        <begin position="6"/>
        <end position="275"/>
    </location>
</feature>
<dbReference type="OrthoDB" id="387657at2759"/>
<dbReference type="Proteomes" id="UP000677228">
    <property type="component" value="Unassembled WGS sequence"/>
</dbReference>
<evidence type="ECO:0000313" key="18">
    <source>
        <dbReference type="EMBL" id="CAF3625438.1"/>
    </source>
</evidence>
<sequence length="412" mass="47788">MQLRILTLNIWGVRRIAKYIDERVKALIKYLKNKDSYYDIIGLQEVWSKQDYILIRDQLKSEYPYSHYFLSGVIGSGCCVLSKHPILNVYEHRYTLNGFPHKIQHGDWFCGKLIGLCIISCNGCIINVYNTHLHANYHHVIPDDIYLAHRVCQAYELIQFIESTSSNYKTDLVVLLGDLNLTTDDLGFKLIKHICQFHDSHDERIRTDKYDPDCPNNGYTCDLPDNPFATPLKHSKNGQRIDYILYHARNNNVKCIESYTTLNRIPNSRLCYSDHLAVYSLLEIDEKVKFQDIVSRQNNREQNDDVLDNETRDLLESAVLIIKATVERIQRDRLWYGIIALISLIFLFLFNGNPTTNSIYYSILMLIKNLLCLIVIIGGIWLVGLGKPHERNALSSVKNAMSIRLKAPQFFH</sequence>
<evidence type="ECO:0000256" key="11">
    <source>
        <dbReference type="ARBA" id="ARBA00022989"/>
    </source>
</evidence>
<dbReference type="GO" id="GO:0046872">
    <property type="term" value="F:metal ion binding"/>
    <property type="evidence" value="ECO:0007669"/>
    <property type="project" value="UniProtKB-KW"/>
</dbReference>
<comment type="subcellular location">
    <subcellularLocation>
        <location evidence="1">Membrane</location>
        <topology evidence="1">Multi-pass membrane protein</topology>
    </subcellularLocation>
</comment>
<dbReference type="Gene3D" id="3.60.10.10">
    <property type="entry name" value="Endonuclease/exonuclease/phosphatase"/>
    <property type="match status" value="1"/>
</dbReference>
<dbReference type="AlphaFoldDB" id="A0A813XEY4"/>
<comment type="pathway">
    <text evidence="3">Sphingolipid metabolism.</text>
</comment>
<evidence type="ECO:0000256" key="10">
    <source>
        <dbReference type="ARBA" id="ARBA00022919"/>
    </source>
</evidence>
<keyword evidence="11 14" id="KW-1133">Transmembrane helix</keyword>
<evidence type="ECO:0000256" key="3">
    <source>
        <dbReference type="ARBA" id="ARBA00004991"/>
    </source>
</evidence>
<evidence type="ECO:0000256" key="6">
    <source>
        <dbReference type="ARBA" id="ARBA00022692"/>
    </source>
</evidence>
<dbReference type="Proteomes" id="UP000681722">
    <property type="component" value="Unassembled WGS sequence"/>
</dbReference>
<dbReference type="PANTHER" id="PTHR16320:SF24">
    <property type="entry name" value="PHOSPHODIESTERASE, PUTATIVE-RELATED"/>
    <property type="match status" value="1"/>
</dbReference>
<dbReference type="GO" id="GO:0016020">
    <property type="term" value="C:membrane"/>
    <property type="evidence" value="ECO:0007669"/>
    <property type="project" value="UniProtKB-SubCell"/>
</dbReference>
<keyword evidence="20" id="KW-1185">Reference proteome</keyword>
<reference evidence="17" key="1">
    <citation type="submission" date="2021-02" db="EMBL/GenBank/DDBJ databases">
        <authorList>
            <person name="Nowell W R."/>
        </authorList>
    </citation>
    <scope>NUCLEOTIDE SEQUENCE</scope>
</reference>
<dbReference type="Proteomes" id="UP000682733">
    <property type="component" value="Unassembled WGS sequence"/>
</dbReference>
<comment type="pathway">
    <text evidence="2">Lipid metabolism; sphingolipid metabolism.</text>
</comment>
<keyword evidence="6 14" id="KW-0812">Transmembrane</keyword>
<evidence type="ECO:0000256" key="5">
    <source>
        <dbReference type="ARBA" id="ARBA00012369"/>
    </source>
</evidence>
<evidence type="ECO:0000256" key="2">
    <source>
        <dbReference type="ARBA" id="ARBA00004760"/>
    </source>
</evidence>
<dbReference type="InterPro" id="IPR005135">
    <property type="entry name" value="Endo/exonuclease/phosphatase"/>
</dbReference>
<protein>
    <recommendedName>
        <fullName evidence="5">sphingomyelin phosphodiesterase</fullName>
        <ecNumber evidence="5">3.1.4.12</ecNumber>
    </recommendedName>
</protein>
<keyword evidence="8" id="KW-0378">Hydrolase</keyword>
<evidence type="ECO:0000256" key="8">
    <source>
        <dbReference type="ARBA" id="ARBA00022801"/>
    </source>
</evidence>
<keyword evidence="9" id="KW-0460">Magnesium</keyword>
<evidence type="ECO:0000313" key="17">
    <source>
        <dbReference type="EMBL" id="CAF0865933.1"/>
    </source>
</evidence>
<keyword evidence="10" id="KW-0746">Sphingolipid metabolism</keyword>
<dbReference type="InterPro" id="IPR038772">
    <property type="entry name" value="Sph/SMPD2-like"/>
</dbReference>
<evidence type="ECO:0000256" key="4">
    <source>
        <dbReference type="ARBA" id="ARBA00006335"/>
    </source>
</evidence>
<gene>
    <name evidence="17" type="ORF">GPM918_LOCUS6838</name>
    <name evidence="16" type="ORF">OVA965_LOCUS6618</name>
    <name evidence="19" type="ORF">SRO942_LOCUS6838</name>
    <name evidence="18" type="ORF">TMI583_LOCUS6614</name>
</gene>
<dbReference type="EMBL" id="CAJNOQ010001076">
    <property type="protein sequence ID" value="CAF0865933.1"/>
    <property type="molecule type" value="Genomic_DNA"/>
</dbReference>
<dbReference type="PANTHER" id="PTHR16320">
    <property type="entry name" value="SPHINGOMYELINASE FAMILY MEMBER"/>
    <property type="match status" value="1"/>
</dbReference>
<evidence type="ECO:0000256" key="7">
    <source>
        <dbReference type="ARBA" id="ARBA00022723"/>
    </source>
</evidence>
<proteinExistence type="inferred from homology"/>
<comment type="caution">
    <text evidence="17">The sequence shown here is derived from an EMBL/GenBank/DDBJ whole genome shotgun (WGS) entry which is preliminary data.</text>
</comment>
<feature type="transmembrane region" description="Helical" evidence="14">
    <location>
        <begin position="359"/>
        <end position="383"/>
    </location>
</feature>
<dbReference type="EMBL" id="CAJOBA010002014">
    <property type="protein sequence ID" value="CAF3625438.1"/>
    <property type="molecule type" value="Genomic_DNA"/>
</dbReference>
<accession>A0A813XEY4</accession>
<dbReference type="InterPro" id="IPR036691">
    <property type="entry name" value="Endo/exonu/phosph_ase_sf"/>
</dbReference>
<evidence type="ECO:0000259" key="15">
    <source>
        <dbReference type="Pfam" id="PF03372"/>
    </source>
</evidence>
<keyword evidence="7" id="KW-0479">Metal-binding</keyword>
<dbReference type="Proteomes" id="UP000663829">
    <property type="component" value="Unassembled WGS sequence"/>
</dbReference>
<dbReference type="EC" id="3.1.4.12" evidence="5"/>
<dbReference type="EMBL" id="CAJNOK010002014">
    <property type="protein sequence ID" value="CAF0840527.1"/>
    <property type="molecule type" value="Genomic_DNA"/>
</dbReference>